<reference evidence="2" key="1">
    <citation type="journal article" date="2012" name="Science">
        <title>The Paleozoic origin of enzymatic lignin decomposition reconstructed from 31 fungal genomes.</title>
        <authorList>
            <person name="Floudas D."/>
            <person name="Binder M."/>
            <person name="Riley R."/>
            <person name="Barry K."/>
            <person name="Blanchette R.A."/>
            <person name="Henrissat B."/>
            <person name="Martinez A.T."/>
            <person name="Otillar R."/>
            <person name="Spatafora J.W."/>
            <person name="Yadav J.S."/>
            <person name="Aerts A."/>
            <person name="Benoit I."/>
            <person name="Boyd A."/>
            <person name="Carlson A."/>
            <person name="Copeland A."/>
            <person name="Coutinho P.M."/>
            <person name="de Vries R.P."/>
            <person name="Ferreira P."/>
            <person name="Findley K."/>
            <person name="Foster B."/>
            <person name="Gaskell J."/>
            <person name="Glotzer D."/>
            <person name="Gorecki P."/>
            <person name="Heitman J."/>
            <person name="Hesse C."/>
            <person name="Hori C."/>
            <person name="Igarashi K."/>
            <person name="Jurgens J.A."/>
            <person name="Kallen N."/>
            <person name="Kersten P."/>
            <person name="Kohler A."/>
            <person name="Kuees U."/>
            <person name="Kumar T.K.A."/>
            <person name="Kuo A."/>
            <person name="LaButti K."/>
            <person name="Larrondo L.F."/>
            <person name="Lindquist E."/>
            <person name="Ling A."/>
            <person name="Lombard V."/>
            <person name="Lucas S."/>
            <person name="Lundell T."/>
            <person name="Martin R."/>
            <person name="McLaughlin D.J."/>
            <person name="Morgenstern I."/>
            <person name="Morin E."/>
            <person name="Murat C."/>
            <person name="Nagy L.G."/>
            <person name="Nolan M."/>
            <person name="Ohm R.A."/>
            <person name="Patyshakuliyeva A."/>
            <person name="Rokas A."/>
            <person name="Ruiz-Duenas F.J."/>
            <person name="Sabat G."/>
            <person name="Salamov A."/>
            <person name="Samejima M."/>
            <person name="Schmutz J."/>
            <person name="Slot J.C."/>
            <person name="St John F."/>
            <person name="Stenlid J."/>
            <person name="Sun H."/>
            <person name="Sun S."/>
            <person name="Syed K."/>
            <person name="Tsang A."/>
            <person name="Wiebenga A."/>
            <person name="Young D."/>
            <person name="Pisabarro A."/>
            <person name="Eastwood D.C."/>
            <person name="Martin F."/>
            <person name="Cullen D."/>
            <person name="Grigoriev I.V."/>
            <person name="Hibbett D.S."/>
        </authorList>
    </citation>
    <scope>NUCLEOTIDE SEQUENCE [LARGE SCALE GENOMIC DNA]</scope>
    <source>
        <strain evidence="2">FP-101664</strain>
    </source>
</reference>
<gene>
    <name evidence="1" type="ORF">TRAVEDRAFT_53926</name>
</gene>
<proteinExistence type="predicted"/>
<organism evidence="1 2">
    <name type="scientific">Trametes versicolor (strain FP-101664)</name>
    <name type="common">White-rot fungus</name>
    <name type="synonym">Coriolus versicolor</name>
    <dbReference type="NCBI Taxonomy" id="717944"/>
    <lineage>
        <taxon>Eukaryota</taxon>
        <taxon>Fungi</taxon>
        <taxon>Dikarya</taxon>
        <taxon>Basidiomycota</taxon>
        <taxon>Agaricomycotina</taxon>
        <taxon>Agaricomycetes</taxon>
        <taxon>Polyporales</taxon>
        <taxon>Polyporaceae</taxon>
        <taxon>Trametes</taxon>
    </lineage>
</organism>
<evidence type="ECO:0000313" key="2">
    <source>
        <dbReference type="Proteomes" id="UP000054317"/>
    </source>
</evidence>
<dbReference type="RefSeq" id="XP_008045053.1">
    <property type="nucleotide sequence ID" value="XM_008046862.1"/>
</dbReference>
<dbReference type="AlphaFoldDB" id="R7S7G7"/>
<dbReference type="OrthoDB" id="2758621at2759"/>
<dbReference type="Proteomes" id="UP000054317">
    <property type="component" value="Unassembled WGS sequence"/>
</dbReference>
<protein>
    <submittedName>
        <fullName evidence="1">Uncharacterized protein</fullName>
    </submittedName>
</protein>
<dbReference type="GeneID" id="19417265"/>
<keyword evidence="2" id="KW-1185">Reference proteome</keyword>
<accession>R7S7G7</accession>
<dbReference type="KEGG" id="tvs:TRAVEDRAFT_53926"/>
<dbReference type="EMBL" id="JH711797">
    <property type="protein sequence ID" value="EIW51931.1"/>
    <property type="molecule type" value="Genomic_DNA"/>
</dbReference>
<name>R7S7G7_TRAVS</name>
<sequence length="173" mass="19553">MRLDCEIVRTTATRAILAAWPDTVPRPDAPLRPFQDAIDALTLARACGMPEVRRPAFHAFLRDPAFWTALSADRRAIALPDDDLLRLHEARHTLQSKWRVLVLKIPGEGREELRSLCKKIDTPRGGRPRTCQAAAKDARACWRSHIIDSDMWEKGAMHPICCALDQKNVRGLE</sequence>
<evidence type="ECO:0000313" key="1">
    <source>
        <dbReference type="EMBL" id="EIW51931.1"/>
    </source>
</evidence>